<dbReference type="GO" id="GO:0070034">
    <property type="term" value="F:telomerase RNA binding"/>
    <property type="evidence" value="ECO:0007669"/>
    <property type="project" value="TreeGrafter"/>
</dbReference>
<dbReference type="InterPro" id="IPR019458">
    <property type="entry name" value="Est1-like_N"/>
</dbReference>
<gene>
    <name evidence="3" type="ORF">E2562_028182</name>
</gene>
<dbReference type="EMBL" id="SPHZ02000008">
    <property type="protein sequence ID" value="KAF0903622.1"/>
    <property type="molecule type" value="Genomic_DNA"/>
</dbReference>
<dbReference type="OrthoDB" id="69928at2759"/>
<comment type="caution">
    <text evidence="3">The sequence shown here is derived from an EMBL/GenBank/DDBJ whole genome shotgun (WGS) entry which is preliminary data.</text>
</comment>
<dbReference type="Pfam" id="PF10374">
    <property type="entry name" value="EST1"/>
    <property type="match status" value="1"/>
</dbReference>
<evidence type="ECO:0000313" key="4">
    <source>
        <dbReference type="Proteomes" id="UP000479710"/>
    </source>
</evidence>
<dbReference type="GO" id="GO:0000184">
    <property type="term" value="P:nuclear-transcribed mRNA catabolic process, nonsense-mediated decay"/>
    <property type="evidence" value="ECO:0007669"/>
    <property type="project" value="TreeGrafter"/>
</dbReference>
<dbReference type="PANTHER" id="PTHR15696:SF25">
    <property type="entry name" value="OS08G0305300 PROTEIN"/>
    <property type="match status" value="1"/>
</dbReference>
<proteinExistence type="predicted"/>
<dbReference type="AlphaFoldDB" id="A0A6G1CU71"/>
<dbReference type="Gene3D" id="1.25.40.10">
    <property type="entry name" value="Tetratricopeptide repeat domain"/>
    <property type="match status" value="1"/>
</dbReference>
<evidence type="ECO:0000259" key="1">
    <source>
        <dbReference type="Pfam" id="PF10373"/>
    </source>
</evidence>
<feature type="domain" description="DNA/RNA-binding" evidence="1">
    <location>
        <begin position="198"/>
        <end position="326"/>
    </location>
</feature>
<name>A0A6G1CU71_9ORYZ</name>
<dbReference type="Proteomes" id="UP000479710">
    <property type="component" value="Unassembled WGS sequence"/>
</dbReference>
<dbReference type="GO" id="GO:0042162">
    <property type="term" value="F:telomeric DNA binding"/>
    <property type="evidence" value="ECO:0007669"/>
    <property type="project" value="TreeGrafter"/>
</dbReference>
<accession>A0A6G1CU71</accession>
<feature type="domain" description="DNA/RNA-binding" evidence="1">
    <location>
        <begin position="124"/>
        <end position="192"/>
    </location>
</feature>
<evidence type="ECO:0000259" key="2">
    <source>
        <dbReference type="Pfam" id="PF10374"/>
    </source>
</evidence>
<reference evidence="3 4" key="1">
    <citation type="submission" date="2019-11" db="EMBL/GenBank/DDBJ databases">
        <title>Whole genome sequence of Oryza granulata.</title>
        <authorList>
            <person name="Li W."/>
        </authorList>
    </citation>
    <scope>NUCLEOTIDE SEQUENCE [LARGE SCALE GENOMIC DNA]</scope>
    <source>
        <strain evidence="4">cv. Menghai</strain>
        <tissue evidence="3">Leaf</tissue>
    </source>
</reference>
<dbReference type="Pfam" id="PF10373">
    <property type="entry name" value="EST1_DNA_bind"/>
    <property type="match status" value="2"/>
</dbReference>
<dbReference type="EMBL" id="SPHZ02000008">
    <property type="protein sequence ID" value="KAF0903624.1"/>
    <property type="molecule type" value="Genomic_DNA"/>
</dbReference>
<feature type="domain" description="Telomerase activating protein Est1-like N-terminal" evidence="2">
    <location>
        <begin position="23"/>
        <end position="86"/>
    </location>
</feature>
<dbReference type="InterPro" id="IPR018834">
    <property type="entry name" value="DNA/RNA-bd_Est1-type"/>
</dbReference>
<keyword evidence="4" id="KW-1185">Reference proteome</keyword>
<dbReference type="InterPro" id="IPR045153">
    <property type="entry name" value="Est1/Ebs1-like"/>
</dbReference>
<dbReference type="SUPFAM" id="SSF48452">
    <property type="entry name" value="TPR-like"/>
    <property type="match status" value="1"/>
</dbReference>
<protein>
    <recommendedName>
        <fullName evidence="5">DNA/RNA-binding domain-containing protein</fullName>
    </recommendedName>
</protein>
<dbReference type="GO" id="GO:0005697">
    <property type="term" value="C:telomerase holoenzyme complex"/>
    <property type="evidence" value="ECO:0007669"/>
    <property type="project" value="TreeGrafter"/>
</dbReference>
<evidence type="ECO:0008006" key="5">
    <source>
        <dbReference type="Google" id="ProtNLM"/>
    </source>
</evidence>
<dbReference type="InterPro" id="IPR011990">
    <property type="entry name" value="TPR-like_helical_dom_sf"/>
</dbReference>
<sequence length="326" mass="36893">MKSILCLLCRTLNMKVICEGHEIEHLLWKIHYKRIEEFRTHFISAGKNNINPDRTKRIRSTFRSFLSEATGFYHDLILKIRSTYVLPFGYFSEGSDSSAVSGDLTRYKGLYGDADYASREYAAASVYYKEAALLCPSNGNPHHQLAILASYSGDEVTAIYRYFRSLAVDNPFSAARENLILAFDKFHTQNHEVYGQLPVISDLQILLSSGPHEELNFGVEAAENALSVVKLVAILIFTVHNANKCADNQSFAEIVQRRVVLQNAFTTAFEFVGYLLKRCVELHDIASSIYLPAILAFIEWLACHPDFVACSEMDEEQAGARSFFWN</sequence>
<evidence type="ECO:0000313" key="3">
    <source>
        <dbReference type="EMBL" id="KAF0903622.1"/>
    </source>
</evidence>
<dbReference type="PANTHER" id="PTHR15696">
    <property type="entry name" value="SMG-7 SUPPRESSOR WITH MORPHOLOGICAL EFFECT ON GENITALIA PROTEIN 7"/>
    <property type="match status" value="1"/>
</dbReference>
<organism evidence="3 4">
    <name type="scientific">Oryza meyeriana var. granulata</name>
    <dbReference type="NCBI Taxonomy" id="110450"/>
    <lineage>
        <taxon>Eukaryota</taxon>
        <taxon>Viridiplantae</taxon>
        <taxon>Streptophyta</taxon>
        <taxon>Embryophyta</taxon>
        <taxon>Tracheophyta</taxon>
        <taxon>Spermatophyta</taxon>
        <taxon>Magnoliopsida</taxon>
        <taxon>Liliopsida</taxon>
        <taxon>Poales</taxon>
        <taxon>Poaceae</taxon>
        <taxon>BOP clade</taxon>
        <taxon>Oryzoideae</taxon>
        <taxon>Oryzeae</taxon>
        <taxon>Oryzinae</taxon>
        <taxon>Oryza</taxon>
        <taxon>Oryza meyeriana</taxon>
    </lineage>
</organism>